<reference evidence="8 9" key="1">
    <citation type="submission" date="2020-03" db="EMBL/GenBank/DDBJ databases">
        <title>Genomic Encyclopedia of Type Strains, Phase IV (KMG-IV): sequencing the most valuable type-strain genomes for metagenomic binning, comparative biology and taxonomic classification.</title>
        <authorList>
            <person name="Goeker M."/>
        </authorList>
    </citation>
    <scope>NUCLEOTIDE SEQUENCE [LARGE SCALE GENOMIC DNA]</scope>
    <source>
        <strain evidence="8 9">DSM 4733</strain>
    </source>
</reference>
<sequence length="438" mass="46562">MSRRARADIATGGTASFARLESEVRVYCRDFPAVFARARGAELFDEEDRRYLDLLAGAGVLNYGHNPPEIVAAISGYLADGGIVHALDLHTVAKRRFLDAFERHILVPRNLDYKIQFTGPTGTNAIEAALKIARRVTGRHAVIAFTNGYHGVSLGALATTGNAAKRRAAGIPLGGVDRLPFDGYFGSEIDTAAYLAHMLADPGSGIDPPAAILLEVVQAEGGINVASDAWLRSIAEIARAHDALLIVDDIQAGCGRTGSFFSFEKSGIRPDIVCLSKAIGGMGLPMSLVLMAPEHDCWRPGEHNGTFRGHNLAFVAATAAIENHWCDERLERRIAASAAQLDARLRALPGHGRPGGFELRGRGMIRGLAWRDPHVAGRVSAAAYARGLIVETCGPHSEVLKLLPPLTITAAEIDEAADLLGEAIAEVVPAPATALETA</sequence>
<dbReference type="Proteomes" id="UP000564677">
    <property type="component" value="Unassembled WGS sequence"/>
</dbReference>
<dbReference type="SUPFAM" id="SSF53383">
    <property type="entry name" value="PLP-dependent transferases"/>
    <property type="match status" value="1"/>
</dbReference>
<dbReference type="Gene3D" id="3.90.1150.10">
    <property type="entry name" value="Aspartate Aminotransferase, domain 1"/>
    <property type="match status" value="1"/>
</dbReference>
<dbReference type="AlphaFoldDB" id="A0A7X5ZUF5"/>
<dbReference type="RefSeq" id="WP_341786407.1">
    <property type="nucleotide sequence ID" value="NZ_JAASQV010000001.1"/>
</dbReference>
<comment type="cofactor">
    <cofactor evidence="1 7">
        <name>pyridoxal 5'-phosphate</name>
        <dbReference type="ChEBI" id="CHEBI:597326"/>
    </cofactor>
</comment>
<evidence type="ECO:0000256" key="7">
    <source>
        <dbReference type="RuleBase" id="RU365034"/>
    </source>
</evidence>
<dbReference type="Gene3D" id="3.40.640.10">
    <property type="entry name" value="Type I PLP-dependent aspartate aminotransferase-like (Major domain)"/>
    <property type="match status" value="1"/>
</dbReference>
<evidence type="ECO:0000256" key="4">
    <source>
        <dbReference type="ARBA" id="ARBA00022679"/>
    </source>
</evidence>
<comment type="caution">
    <text evidence="8">The sequence shown here is derived from an EMBL/GenBank/DDBJ whole genome shotgun (WGS) entry which is preliminary data.</text>
</comment>
<dbReference type="GO" id="GO:0019491">
    <property type="term" value="P:ectoine biosynthetic process"/>
    <property type="evidence" value="ECO:0007669"/>
    <property type="project" value="UniProtKB-UniPathway"/>
</dbReference>
<keyword evidence="3 7" id="KW-0032">Aminotransferase</keyword>
<evidence type="ECO:0000256" key="2">
    <source>
        <dbReference type="ARBA" id="ARBA00008954"/>
    </source>
</evidence>
<dbReference type="InterPro" id="IPR012773">
    <property type="entry name" value="Ectoine_EctB"/>
</dbReference>
<dbReference type="NCBIfam" id="NF006733">
    <property type="entry name" value="PRK09264.1"/>
    <property type="match status" value="1"/>
</dbReference>
<dbReference type="InterPro" id="IPR015422">
    <property type="entry name" value="PyrdxlP-dep_Trfase_small"/>
</dbReference>
<dbReference type="GO" id="GO:0045303">
    <property type="term" value="F:diaminobutyrate-2-oxoglutarate transaminase activity"/>
    <property type="evidence" value="ECO:0007669"/>
    <property type="project" value="UniProtKB-EC"/>
</dbReference>
<dbReference type="UniPathway" id="UPA00067">
    <property type="reaction ID" value="UER00121"/>
</dbReference>
<keyword evidence="4 7" id="KW-0808">Transferase</keyword>
<comment type="similarity">
    <text evidence="2 6">Belongs to the class-III pyridoxal-phosphate-dependent aminotransferase family.</text>
</comment>
<evidence type="ECO:0000256" key="5">
    <source>
        <dbReference type="ARBA" id="ARBA00022898"/>
    </source>
</evidence>
<evidence type="ECO:0000256" key="3">
    <source>
        <dbReference type="ARBA" id="ARBA00022576"/>
    </source>
</evidence>
<dbReference type="InterPro" id="IPR015424">
    <property type="entry name" value="PyrdxlP-dep_Trfase"/>
</dbReference>
<dbReference type="GO" id="GO:0047307">
    <property type="term" value="F:diaminobutyrate-pyruvate transaminase activity"/>
    <property type="evidence" value="ECO:0007669"/>
    <property type="project" value="InterPro"/>
</dbReference>
<evidence type="ECO:0000313" key="9">
    <source>
        <dbReference type="Proteomes" id="UP000564677"/>
    </source>
</evidence>
<dbReference type="PANTHER" id="PTHR43552">
    <property type="entry name" value="DIAMINOBUTYRATE--2-OXOGLUTARATE AMINOTRANSFERASE"/>
    <property type="match status" value="1"/>
</dbReference>
<comment type="function">
    <text evidence="7">Catalyzes reversively the conversion of L-aspartate beta-semialdehyde (ASA) to L-2,4-diaminobutyrate (DABA) by transamination with L-glutamate.</text>
</comment>
<dbReference type="InterPro" id="IPR004637">
    <property type="entry name" value="Dat"/>
</dbReference>
<dbReference type="InterPro" id="IPR005814">
    <property type="entry name" value="Aminotrans_3"/>
</dbReference>
<comment type="catalytic activity">
    <reaction evidence="7">
        <text>L-2,4-diaminobutanoate + 2-oxoglutarate = L-aspartate 4-semialdehyde + L-glutamate</text>
        <dbReference type="Rhea" id="RHEA:11160"/>
        <dbReference type="ChEBI" id="CHEBI:16810"/>
        <dbReference type="ChEBI" id="CHEBI:29985"/>
        <dbReference type="ChEBI" id="CHEBI:58761"/>
        <dbReference type="ChEBI" id="CHEBI:537519"/>
        <dbReference type="EC" id="2.6.1.76"/>
    </reaction>
</comment>
<dbReference type="PROSITE" id="PS00600">
    <property type="entry name" value="AA_TRANSFER_CLASS_3"/>
    <property type="match status" value="1"/>
</dbReference>
<proteinExistence type="inferred from homology"/>
<name>A0A7X5ZUF5_9SPHN</name>
<gene>
    <name evidence="8" type="ORF">FHR20_000963</name>
</gene>
<evidence type="ECO:0000256" key="1">
    <source>
        <dbReference type="ARBA" id="ARBA00001933"/>
    </source>
</evidence>
<dbReference type="Pfam" id="PF00202">
    <property type="entry name" value="Aminotran_3"/>
    <property type="match status" value="1"/>
</dbReference>
<dbReference type="PANTHER" id="PTHR43552:SF2">
    <property type="entry name" value="DIAMINOBUTYRATE--2-OXOGLUTARATE TRANSAMINASE"/>
    <property type="match status" value="1"/>
</dbReference>
<dbReference type="EMBL" id="JAASQV010000001">
    <property type="protein sequence ID" value="NIJ64032.1"/>
    <property type="molecule type" value="Genomic_DNA"/>
</dbReference>
<evidence type="ECO:0000313" key="8">
    <source>
        <dbReference type="EMBL" id="NIJ64032.1"/>
    </source>
</evidence>
<dbReference type="NCBIfam" id="TIGR00709">
    <property type="entry name" value="dat"/>
    <property type="match status" value="1"/>
</dbReference>
<dbReference type="EC" id="2.6.1.76" evidence="7"/>
<dbReference type="PIRSF" id="PIRSF000521">
    <property type="entry name" value="Transaminase_4ab_Lys_Orn"/>
    <property type="match status" value="1"/>
</dbReference>
<accession>A0A7X5ZUF5</accession>
<dbReference type="GO" id="GO:0030170">
    <property type="term" value="F:pyridoxal phosphate binding"/>
    <property type="evidence" value="ECO:0007669"/>
    <property type="project" value="InterPro"/>
</dbReference>
<dbReference type="CDD" id="cd00610">
    <property type="entry name" value="OAT_like"/>
    <property type="match status" value="1"/>
</dbReference>
<organism evidence="8 9">
    <name type="scientific">Sphingomonas leidyi</name>
    <dbReference type="NCBI Taxonomy" id="68569"/>
    <lineage>
        <taxon>Bacteria</taxon>
        <taxon>Pseudomonadati</taxon>
        <taxon>Pseudomonadota</taxon>
        <taxon>Alphaproteobacteria</taxon>
        <taxon>Sphingomonadales</taxon>
        <taxon>Sphingomonadaceae</taxon>
        <taxon>Sphingomonas</taxon>
    </lineage>
</organism>
<dbReference type="InterPro" id="IPR049704">
    <property type="entry name" value="Aminotrans_3_PPA_site"/>
</dbReference>
<protein>
    <recommendedName>
        <fullName evidence="7">Diaminobutyrate--2-oxoglutarate transaminase</fullName>
        <ecNumber evidence="7">2.6.1.76</ecNumber>
    </recommendedName>
    <alternativeName>
        <fullName evidence="7">DABA aminotransferase</fullName>
    </alternativeName>
</protein>
<comment type="pathway">
    <text evidence="7">Amine and polyamine biosynthesis; ectoine biosynthesis; L-ectoine from L-aspartate 4-semialdehyde: step 1/3.</text>
</comment>
<dbReference type="NCBIfam" id="TIGR02407">
    <property type="entry name" value="ectoine_ectB"/>
    <property type="match status" value="1"/>
</dbReference>
<evidence type="ECO:0000256" key="6">
    <source>
        <dbReference type="RuleBase" id="RU003560"/>
    </source>
</evidence>
<dbReference type="InterPro" id="IPR015421">
    <property type="entry name" value="PyrdxlP-dep_Trfase_major"/>
</dbReference>
<keyword evidence="9" id="KW-1185">Reference proteome</keyword>
<keyword evidence="5 6" id="KW-0663">Pyridoxal phosphate</keyword>